<feature type="non-terminal residue" evidence="3">
    <location>
        <position position="84"/>
    </location>
</feature>
<dbReference type="SUPFAM" id="SSF56300">
    <property type="entry name" value="Metallo-dependent phosphatases"/>
    <property type="match status" value="1"/>
</dbReference>
<dbReference type="VEuPathDB" id="VectorBase:ISCW024412"/>
<dbReference type="HOGENOM" id="CLU_166527_1_0_1"/>
<protein>
    <recommendedName>
        <fullName evidence="2">5'-nucleotidase</fullName>
        <ecNumber evidence="2">3.1.3.5</ecNumber>
    </recommendedName>
</protein>
<evidence type="ECO:0000313" key="3">
    <source>
        <dbReference type="EMBL" id="EEC07966.1"/>
    </source>
</evidence>
<dbReference type="InterPro" id="IPR006179">
    <property type="entry name" value="5_nucleotidase/apyrase"/>
</dbReference>
<accession>B7PMZ4</accession>
<dbReference type="PANTHER" id="PTHR11575">
    <property type="entry name" value="5'-NUCLEOTIDASE-RELATED"/>
    <property type="match status" value="1"/>
</dbReference>
<evidence type="ECO:0000256" key="1">
    <source>
        <dbReference type="ARBA" id="ARBA00000815"/>
    </source>
</evidence>
<dbReference type="PANTHER" id="PTHR11575:SF24">
    <property type="entry name" value="5'-NUCLEOTIDASE"/>
    <property type="match status" value="1"/>
</dbReference>
<dbReference type="GO" id="GO:0009166">
    <property type="term" value="P:nucleotide catabolic process"/>
    <property type="evidence" value="ECO:0007669"/>
    <property type="project" value="InterPro"/>
</dbReference>
<dbReference type="Proteomes" id="UP000001555">
    <property type="component" value="Unassembled WGS sequence"/>
</dbReference>
<evidence type="ECO:0000313" key="5">
    <source>
        <dbReference type="Proteomes" id="UP000001555"/>
    </source>
</evidence>
<proteinExistence type="predicted"/>
<gene>
    <name evidence="3" type="ORF">IscW_ISCW024412</name>
</gene>
<reference evidence="3 5" key="1">
    <citation type="submission" date="2008-03" db="EMBL/GenBank/DDBJ databases">
        <title>Annotation of Ixodes scapularis.</title>
        <authorList>
            <consortium name="Ixodes scapularis Genome Project Consortium"/>
            <person name="Caler E."/>
            <person name="Hannick L.I."/>
            <person name="Bidwell S."/>
            <person name="Joardar V."/>
            <person name="Thiagarajan M."/>
            <person name="Amedeo P."/>
            <person name="Galinsky K.J."/>
            <person name="Schobel S."/>
            <person name="Inman J."/>
            <person name="Hostetler J."/>
            <person name="Miller J."/>
            <person name="Hammond M."/>
            <person name="Megy K."/>
            <person name="Lawson D."/>
            <person name="Kodira C."/>
            <person name="Sutton G."/>
            <person name="Meyer J."/>
            <person name="Hill C.A."/>
            <person name="Birren B."/>
            <person name="Nene V."/>
            <person name="Collins F."/>
            <person name="Alarcon-Chaidez F."/>
            <person name="Wikel S."/>
            <person name="Strausberg R."/>
        </authorList>
    </citation>
    <scope>NUCLEOTIDE SEQUENCE [LARGE SCALE GENOMIC DNA]</scope>
    <source>
        <strain evidence="5">Wikel</strain>
        <strain evidence="3">Wikel colony</strain>
    </source>
</reference>
<dbReference type="VEuPathDB" id="VectorBase:ISCI024412"/>
<sequence>NFIVGGHTNTFLYSGNPGDDTPAGLYPTVVTRDDDSIALVTQDYWFGKYLGFLKLQFDATGKLQSWSGNPILMDHTIEEGKIHV</sequence>
<dbReference type="EMBL" id="ABJB010469140">
    <property type="status" value="NOT_ANNOTATED_CDS"/>
    <property type="molecule type" value="Genomic_DNA"/>
</dbReference>
<organism>
    <name type="scientific">Ixodes scapularis</name>
    <name type="common">Black-legged tick</name>
    <name type="synonym">Deer tick</name>
    <dbReference type="NCBI Taxonomy" id="6945"/>
    <lineage>
        <taxon>Eukaryota</taxon>
        <taxon>Metazoa</taxon>
        <taxon>Ecdysozoa</taxon>
        <taxon>Arthropoda</taxon>
        <taxon>Chelicerata</taxon>
        <taxon>Arachnida</taxon>
        <taxon>Acari</taxon>
        <taxon>Parasitiformes</taxon>
        <taxon>Ixodida</taxon>
        <taxon>Ixodoidea</taxon>
        <taxon>Ixodidae</taxon>
        <taxon>Ixodinae</taxon>
        <taxon>Ixodes</taxon>
    </lineage>
</organism>
<name>B7PMZ4_IXOSC</name>
<dbReference type="FunFam" id="3.60.21.10:FF:000350">
    <property type="entry name" value="5' nucleotidase, putative"/>
    <property type="match status" value="1"/>
</dbReference>
<evidence type="ECO:0000256" key="2">
    <source>
        <dbReference type="ARBA" id="ARBA00012643"/>
    </source>
</evidence>
<feature type="non-terminal residue" evidence="3">
    <location>
        <position position="1"/>
    </location>
</feature>
<evidence type="ECO:0000313" key="4">
    <source>
        <dbReference type="EnsemblMetazoa" id="ISCW024412-PA"/>
    </source>
</evidence>
<reference evidence="4" key="2">
    <citation type="submission" date="2020-05" db="UniProtKB">
        <authorList>
            <consortium name="EnsemblMetazoa"/>
        </authorList>
    </citation>
    <scope>IDENTIFICATION</scope>
    <source>
        <strain evidence="4">wikel</strain>
    </source>
</reference>
<dbReference type="PaxDb" id="6945-B7PMZ4"/>
<dbReference type="AlphaFoldDB" id="B7PMZ4"/>
<dbReference type="Gene3D" id="3.60.21.10">
    <property type="match status" value="1"/>
</dbReference>
<keyword evidence="5" id="KW-1185">Reference proteome</keyword>
<dbReference type="GO" id="GO:0008253">
    <property type="term" value="F:5'-nucleotidase activity"/>
    <property type="evidence" value="ECO:0007669"/>
    <property type="project" value="UniProtKB-EC"/>
</dbReference>
<comment type="catalytic activity">
    <reaction evidence="1">
        <text>a ribonucleoside 5'-phosphate + H2O = a ribonucleoside + phosphate</text>
        <dbReference type="Rhea" id="RHEA:12484"/>
        <dbReference type="ChEBI" id="CHEBI:15377"/>
        <dbReference type="ChEBI" id="CHEBI:18254"/>
        <dbReference type="ChEBI" id="CHEBI:43474"/>
        <dbReference type="ChEBI" id="CHEBI:58043"/>
        <dbReference type="EC" id="3.1.3.5"/>
    </reaction>
</comment>
<dbReference type="EnsemblMetazoa" id="ISCW024412-RA">
    <property type="protein sequence ID" value="ISCW024412-PA"/>
    <property type="gene ID" value="ISCW024412"/>
</dbReference>
<dbReference type="EC" id="3.1.3.5" evidence="2"/>
<dbReference type="EMBL" id="DS749555">
    <property type="protein sequence ID" value="EEC07966.1"/>
    <property type="molecule type" value="Genomic_DNA"/>
</dbReference>
<dbReference type="InterPro" id="IPR029052">
    <property type="entry name" value="Metallo-depent_PP-like"/>
</dbReference>